<keyword evidence="3" id="KW-1185">Reference proteome</keyword>
<feature type="domain" description="MBG" evidence="1">
    <location>
        <begin position="130"/>
        <end position="200"/>
    </location>
</feature>
<dbReference type="Proteomes" id="UP000254518">
    <property type="component" value="Unassembled WGS sequence"/>
</dbReference>
<dbReference type="EMBL" id="QQBA01000034">
    <property type="protein sequence ID" value="RDI48874.1"/>
    <property type="molecule type" value="Genomic_DNA"/>
</dbReference>
<name>A0ABX9HUD6_9FLAO</name>
<accession>A0ABX9HUD6</accession>
<reference evidence="2 3" key="1">
    <citation type="submission" date="2018-07" db="EMBL/GenBank/DDBJ databases">
        <title>Genomic Encyclopedia of Type Strains, Phase IV (KMG-IV): sequencing the most valuable type-strain genomes for metagenomic binning, comparative biology and taxonomic classification.</title>
        <authorList>
            <person name="Goeker M."/>
        </authorList>
    </citation>
    <scope>NUCLEOTIDE SEQUENCE [LARGE SCALE GENOMIC DNA]</scope>
    <source>
        <strain evidence="2 3">DSM 19728</strain>
    </source>
</reference>
<protein>
    <submittedName>
        <fullName evidence="2">Gliding motility-associated-like protein</fullName>
    </submittedName>
</protein>
<dbReference type="Gene3D" id="2.60.40.10">
    <property type="entry name" value="Immunoglobulins"/>
    <property type="match status" value="1"/>
</dbReference>
<dbReference type="Pfam" id="PF18676">
    <property type="entry name" value="MBG_2"/>
    <property type="match status" value="3"/>
</dbReference>
<dbReference type="InterPro" id="IPR013783">
    <property type="entry name" value="Ig-like_fold"/>
</dbReference>
<feature type="non-terminal residue" evidence="2">
    <location>
        <position position="1"/>
    </location>
</feature>
<dbReference type="InterPro" id="IPR041286">
    <property type="entry name" value="MBG_2"/>
</dbReference>
<feature type="domain" description="MBG" evidence="1">
    <location>
        <begin position="51"/>
        <end position="121"/>
    </location>
</feature>
<evidence type="ECO:0000313" key="2">
    <source>
        <dbReference type="EMBL" id="RDI48874.1"/>
    </source>
</evidence>
<evidence type="ECO:0000259" key="1">
    <source>
        <dbReference type="Pfam" id="PF18676"/>
    </source>
</evidence>
<feature type="domain" description="MBG" evidence="1">
    <location>
        <begin position="1"/>
        <end position="43"/>
    </location>
</feature>
<dbReference type="Pfam" id="PF13585">
    <property type="entry name" value="CHU_C"/>
    <property type="match status" value="1"/>
</dbReference>
<organism evidence="2 3">
    <name type="scientific">Flavobacterium glaciei</name>
    <dbReference type="NCBI Taxonomy" id="386300"/>
    <lineage>
        <taxon>Bacteria</taxon>
        <taxon>Pseudomonadati</taxon>
        <taxon>Bacteroidota</taxon>
        <taxon>Flavobacteriia</taxon>
        <taxon>Flavobacteriales</taxon>
        <taxon>Flavobacteriaceae</taxon>
        <taxon>Flavobacterium</taxon>
    </lineage>
</organism>
<evidence type="ECO:0000313" key="3">
    <source>
        <dbReference type="Proteomes" id="UP000254518"/>
    </source>
</evidence>
<dbReference type="Gene3D" id="3.30.160.710">
    <property type="match status" value="2"/>
</dbReference>
<sequence length="852" mass="88935">GDTINYTLATTATQFSNVGEYPIEVTLGSNPNYTVVATDAILTITPKVLGVTVVADNQNKVYGDANPTLTAVVNGAVNGDTINYTLATTATQFSNVGEYPIEVTLGSNPNYDVTAVNGTLTVIPKAIDVLVTADNKTKVYGEANPDLTAVVTGAVAGGDAINYSLATTATQLSKVGSYPIVVTLGSNPNYTVMATDAILTITPREIKAVADTNAIPVNGTTGGNSGVNVLTNDTLNGLPVNPSDVVLSSTPNGPLTINPDGTVTVAPKTPAGTYTINYTICEVLNPTNCDTATVTIVVAAPAIDAVADTNAIPVNGTTGGNSGVNVLTNDTLNGMPVIPSDVVLSSTPNGPLTINPDGTVTVAPKTPAGTYTINYTICEVLNPTNCDTATVTIVVAAPAIDANNDVYSNINCSSFGVIGNVLANDTLNGVALKSEEVNISLVTGMNTNITLDNLGNINVQSGIVSGSYVLTYQICEKLNPTNCDIATITINVQDTTAPIIAQLPVASTISCSSTPSFTQAVATDNCSSVNLTFVDVTVQGSCIGSYTITRTWTATDLSGNISTASQVITVQDTNGPTTTTAFSGIINVNCDVIPAKPELVFVDNCSTVSPAIFTENIINRTESSYSIVRKWTVSDACGNTSDFTQIINVTIPNSVTTISSSICNDGETTTANLNDLLPAGTPTNGTWVDVNNSGGLQGNNLDALGLSVRDYIFEYKVNDDTCPRTIRITMTVNTGCGGIVLACGNILVHNAFSPNGDGINEKFIIDNIDDTVCYPENTVEIYNRWGVLVFETKGYNNTTNVFDGTSQGRSTVQQSSGLPTGTYFYILNYTSFDNEGKIMYNKKDGYLYIVNN</sequence>
<comment type="caution">
    <text evidence="2">The sequence shown here is derived from an EMBL/GenBank/DDBJ whole genome shotgun (WGS) entry which is preliminary data.</text>
</comment>
<gene>
    <name evidence="2" type="ORF">DFR66_1341</name>
</gene>
<dbReference type="RefSeq" id="WP_147277699.1">
    <property type="nucleotide sequence ID" value="NZ_QQBA01000034.1"/>
</dbReference>
<proteinExistence type="predicted"/>